<evidence type="ECO:0000313" key="1">
    <source>
        <dbReference type="EMBL" id="KAJ7006704.1"/>
    </source>
</evidence>
<dbReference type="Proteomes" id="UP001164929">
    <property type="component" value="Chromosome 2"/>
</dbReference>
<comment type="caution">
    <text evidence="1">The sequence shown here is derived from an EMBL/GenBank/DDBJ whole genome shotgun (WGS) entry which is preliminary data.</text>
</comment>
<dbReference type="EMBL" id="JAQIZT010000002">
    <property type="protein sequence ID" value="KAJ7006704.1"/>
    <property type="molecule type" value="Genomic_DNA"/>
</dbReference>
<keyword evidence="2" id="KW-1185">Reference proteome</keyword>
<gene>
    <name evidence="1" type="ORF">NC653_005917</name>
</gene>
<dbReference type="AlphaFoldDB" id="A0AAD6RD58"/>
<sequence length="137" mass="15843">MVDQGESNEMRLIHGTGNTERKKLLKDGVEEKFLKFLSHLQLGMNNWPLGEDESKKLAPATPIQSGWYCYDYVLFDGTTCNPECVKHLFYSNLRRYSGELFFIGAGRSERCLFGRVMRLHFTCTAPIFPETNRRGFH</sequence>
<evidence type="ECO:0000313" key="2">
    <source>
        <dbReference type="Proteomes" id="UP001164929"/>
    </source>
</evidence>
<reference evidence="1" key="1">
    <citation type="journal article" date="2023" name="Mol. Ecol. Resour.">
        <title>Chromosome-level genome assembly of a triploid poplar Populus alba 'Berolinensis'.</title>
        <authorList>
            <person name="Chen S."/>
            <person name="Yu Y."/>
            <person name="Wang X."/>
            <person name="Wang S."/>
            <person name="Zhang T."/>
            <person name="Zhou Y."/>
            <person name="He R."/>
            <person name="Meng N."/>
            <person name="Wang Y."/>
            <person name="Liu W."/>
            <person name="Liu Z."/>
            <person name="Liu J."/>
            <person name="Guo Q."/>
            <person name="Huang H."/>
            <person name="Sederoff R.R."/>
            <person name="Wang G."/>
            <person name="Qu G."/>
            <person name="Chen S."/>
        </authorList>
    </citation>
    <scope>NUCLEOTIDE SEQUENCE</scope>
    <source>
        <strain evidence="1">SC-2020</strain>
    </source>
</reference>
<name>A0AAD6RD58_9ROSI</name>
<protein>
    <submittedName>
        <fullName evidence="1">Uncharacterized protein</fullName>
    </submittedName>
</protein>
<organism evidence="1 2">
    <name type="scientific">Populus alba x Populus x berolinensis</name>
    <dbReference type="NCBI Taxonomy" id="444605"/>
    <lineage>
        <taxon>Eukaryota</taxon>
        <taxon>Viridiplantae</taxon>
        <taxon>Streptophyta</taxon>
        <taxon>Embryophyta</taxon>
        <taxon>Tracheophyta</taxon>
        <taxon>Spermatophyta</taxon>
        <taxon>Magnoliopsida</taxon>
        <taxon>eudicotyledons</taxon>
        <taxon>Gunneridae</taxon>
        <taxon>Pentapetalae</taxon>
        <taxon>rosids</taxon>
        <taxon>fabids</taxon>
        <taxon>Malpighiales</taxon>
        <taxon>Salicaceae</taxon>
        <taxon>Saliceae</taxon>
        <taxon>Populus</taxon>
    </lineage>
</organism>
<accession>A0AAD6RD58</accession>
<proteinExistence type="predicted"/>